<organism evidence="1">
    <name type="scientific">Anguilla anguilla</name>
    <name type="common">European freshwater eel</name>
    <name type="synonym">Muraena anguilla</name>
    <dbReference type="NCBI Taxonomy" id="7936"/>
    <lineage>
        <taxon>Eukaryota</taxon>
        <taxon>Metazoa</taxon>
        <taxon>Chordata</taxon>
        <taxon>Craniata</taxon>
        <taxon>Vertebrata</taxon>
        <taxon>Euteleostomi</taxon>
        <taxon>Actinopterygii</taxon>
        <taxon>Neopterygii</taxon>
        <taxon>Teleostei</taxon>
        <taxon>Anguilliformes</taxon>
        <taxon>Anguillidae</taxon>
        <taxon>Anguilla</taxon>
    </lineage>
</organism>
<dbReference type="EMBL" id="GBXM01066848">
    <property type="protein sequence ID" value="JAH41729.1"/>
    <property type="molecule type" value="Transcribed_RNA"/>
</dbReference>
<evidence type="ECO:0000313" key="1">
    <source>
        <dbReference type="EMBL" id="JAH41729.1"/>
    </source>
</evidence>
<sequence>MLPSRKHTRKHCTKELPLGLQILIPLNL</sequence>
<reference evidence="1" key="2">
    <citation type="journal article" date="2015" name="Fish Shellfish Immunol.">
        <title>Early steps in the European eel (Anguilla anguilla)-Vibrio vulnificus interaction in the gills: Role of the RtxA13 toxin.</title>
        <authorList>
            <person name="Callol A."/>
            <person name="Pajuelo D."/>
            <person name="Ebbesson L."/>
            <person name="Teles M."/>
            <person name="MacKenzie S."/>
            <person name="Amaro C."/>
        </authorList>
    </citation>
    <scope>NUCLEOTIDE SEQUENCE</scope>
</reference>
<dbReference type="AlphaFoldDB" id="A0A0E9SK45"/>
<protein>
    <submittedName>
        <fullName evidence="1">Uncharacterized protein</fullName>
    </submittedName>
</protein>
<reference evidence="1" key="1">
    <citation type="submission" date="2014-11" db="EMBL/GenBank/DDBJ databases">
        <authorList>
            <person name="Amaro Gonzalez C."/>
        </authorList>
    </citation>
    <scope>NUCLEOTIDE SEQUENCE</scope>
</reference>
<proteinExistence type="predicted"/>
<name>A0A0E9SK45_ANGAN</name>
<accession>A0A0E9SK45</accession>